<evidence type="ECO:0000256" key="3">
    <source>
        <dbReference type="ARBA" id="ARBA00022692"/>
    </source>
</evidence>
<proteinExistence type="inferred from homology"/>
<dbReference type="Pfam" id="PF03023">
    <property type="entry name" value="MurJ"/>
    <property type="match status" value="1"/>
</dbReference>
<keyword evidence="4 10" id="KW-0133">Cell shape</keyword>
<dbReference type="NCBIfam" id="TIGR01695">
    <property type="entry name" value="murJ_mviN"/>
    <property type="match status" value="1"/>
</dbReference>
<evidence type="ECO:0000256" key="4">
    <source>
        <dbReference type="ARBA" id="ARBA00022960"/>
    </source>
</evidence>
<comment type="subcellular location">
    <subcellularLocation>
        <location evidence="1 10">Cell membrane</location>
        <topology evidence="1 10">Multi-pass membrane protein</topology>
    </subcellularLocation>
</comment>
<dbReference type="KEGG" id="mri:Mal4_51420"/>
<feature type="transmembrane region" description="Helical" evidence="10">
    <location>
        <begin position="389"/>
        <end position="410"/>
    </location>
</feature>
<feature type="transmembrane region" description="Helical" evidence="10">
    <location>
        <begin position="481"/>
        <end position="504"/>
    </location>
</feature>
<dbReference type="GO" id="GO:0071555">
    <property type="term" value="P:cell wall organization"/>
    <property type="evidence" value="ECO:0007669"/>
    <property type="project" value="UniProtKB-UniRule"/>
</dbReference>
<comment type="pathway">
    <text evidence="10">Cell wall biogenesis; peptidoglycan biosynthesis.</text>
</comment>
<dbReference type="CDD" id="cd13123">
    <property type="entry name" value="MATE_MurJ_like"/>
    <property type="match status" value="1"/>
</dbReference>
<dbReference type="HAMAP" id="MF_02078">
    <property type="entry name" value="MurJ_MviN"/>
    <property type="match status" value="1"/>
</dbReference>
<keyword evidence="10 11" id="KW-0813">Transport</keyword>
<dbReference type="AlphaFoldDB" id="A0A517ZE71"/>
<dbReference type="InterPro" id="IPR004268">
    <property type="entry name" value="MurJ"/>
</dbReference>
<feature type="transmembrane region" description="Helical" evidence="10">
    <location>
        <begin position="107"/>
        <end position="135"/>
    </location>
</feature>
<dbReference type="GO" id="GO:0008360">
    <property type="term" value="P:regulation of cell shape"/>
    <property type="evidence" value="ECO:0007669"/>
    <property type="project" value="UniProtKB-UniRule"/>
</dbReference>
<evidence type="ECO:0000256" key="10">
    <source>
        <dbReference type="HAMAP-Rule" id="MF_02078"/>
    </source>
</evidence>
<accession>A0A517ZE71</accession>
<evidence type="ECO:0000256" key="1">
    <source>
        <dbReference type="ARBA" id="ARBA00004651"/>
    </source>
</evidence>
<dbReference type="EMBL" id="CP036275">
    <property type="protein sequence ID" value="QDU40782.1"/>
    <property type="molecule type" value="Genomic_DNA"/>
</dbReference>
<evidence type="ECO:0000256" key="6">
    <source>
        <dbReference type="ARBA" id="ARBA00022989"/>
    </source>
</evidence>
<feature type="transmembrane region" description="Helical" evidence="10">
    <location>
        <begin position="353"/>
        <end position="377"/>
    </location>
</feature>
<feature type="transmembrane region" description="Helical" evidence="10">
    <location>
        <begin position="516"/>
        <end position="538"/>
    </location>
</feature>
<dbReference type="PIRSF" id="PIRSF002869">
    <property type="entry name" value="MviN"/>
    <property type="match status" value="1"/>
</dbReference>
<comment type="function">
    <text evidence="8 10 11">Involved in peptidoglycan biosynthesis. Transports lipid-linked peptidoglycan precursors from the inner to the outer leaflet of the cytoplasmic membrane.</text>
</comment>
<evidence type="ECO:0000256" key="2">
    <source>
        <dbReference type="ARBA" id="ARBA00022475"/>
    </source>
</evidence>
<protein>
    <recommendedName>
        <fullName evidence="10">Probable lipid II flippase MurJ</fullName>
    </recommendedName>
</protein>
<evidence type="ECO:0000256" key="9">
    <source>
        <dbReference type="ARBA" id="ARBA00061532"/>
    </source>
</evidence>
<gene>
    <name evidence="12" type="primary">murJ_1</name>
    <name evidence="10" type="synonym">murJ</name>
    <name evidence="12" type="ORF">Mal4_51420</name>
</gene>
<keyword evidence="3 10" id="KW-0812">Transmembrane</keyword>
<feature type="transmembrane region" description="Helical" evidence="10">
    <location>
        <begin position="175"/>
        <end position="196"/>
    </location>
</feature>
<sequence length="552" mass="59076">MAAEQAPEAEEQTTTGDRAEQSAGLLANLRIVSLCTLLSRIFGLCRDIAMANLFGAGSVMDAFSLAFRIPNAARKLFGEGALTAAFLPVLVGTLTDSGQDRARSVATAVFVGLAALLVVLTILGLIPLLLALLYVPMGSDLRLLLELTAILAPYIILICLTAQICAVLHAIREFFWPAFLPVLLNLIWIAAVAVASRWSTDARQQIHLISWWIILAGVIQLAIAAIVQNRRGLPHSPQWRQSVPELRRVTLAVLPVIVGVGIAQLNAIIDSVIAWAVSAPEGSPSNGARIAGLPALVESGTAAALYFAQRMYQFPMGVFGVALGTVLFPRLSEHIQRGQVSAARDDINFGIRMSLAIGLPCSVGLMLLALPITRLLFEHGQFNAADARLTSHMIAAYGPAVWSTITLLIAQRGFYAAGDRITPMNIGLLAVVANVLLSVVLVVTAGGVGLAIATTTSLTIQAVHTTLRLQRDLGRFDWRHVLVTFLRTAVATAIMSAAVLAMLWLFPTGDAFDDRFMSVVLPTLTGAAAFMGAARLIGLDEPWYLLRRDDSQ</sequence>
<comment type="caution">
    <text evidence="10">Lacks conserved residue(s) required for the propagation of feature annotation.</text>
</comment>
<organism evidence="12 13">
    <name type="scientific">Maioricimonas rarisocia</name>
    <dbReference type="NCBI Taxonomy" id="2528026"/>
    <lineage>
        <taxon>Bacteria</taxon>
        <taxon>Pseudomonadati</taxon>
        <taxon>Planctomycetota</taxon>
        <taxon>Planctomycetia</taxon>
        <taxon>Planctomycetales</taxon>
        <taxon>Planctomycetaceae</taxon>
        <taxon>Maioricimonas</taxon>
    </lineage>
</organism>
<dbReference type="PANTHER" id="PTHR47019">
    <property type="entry name" value="LIPID II FLIPPASE MURJ"/>
    <property type="match status" value="1"/>
</dbReference>
<dbReference type="RefSeq" id="WP_197443809.1">
    <property type="nucleotide sequence ID" value="NZ_CP036275.1"/>
</dbReference>
<evidence type="ECO:0000256" key="5">
    <source>
        <dbReference type="ARBA" id="ARBA00022984"/>
    </source>
</evidence>
<feature type="transmembrane region" description="Helical" evidence="10">
    <location>
        <begin position="422"/>
        <end position="443"/>
    </location>
</feature>
<dbReference type="GO" id="GO:0034204">
    <property type="term" value="P:lipid translocation"/>
    <property type="evidence" value="ECO:0007669"/>
    <property type="project" value="TreeGrafter"/>
</dbReference>
<feature type="transmembrane region" description="Helical" evidence="10">
    <location>
        <begin position="147"/>
        <end position="169"/>
    </location>
</feature>
<comment type="similarity">
    <text evidence="9 10 11">Belongs to the MurJ/MviN family.</text>
</comment>
<evidence type="ECO:0000313" key="13">
    <source>
        <dbReference type="Proteomes" id="UP000320496"/>
    </source>
</evidence>
<dbReference type="PRINTS" id="PR01806">
    <property type="entry name" value="VIRFACTRMVIN"/>
</dbReference>
<dbReference type="UniPathway" id="UPA00219"/>
<feature type="transmembrane region" description="Helical" evidence="10">
    <location>
        <begin position="249"/>
        <end position="278"/>
    </location>
</feature>
<evidence type="ECO:0000313" key="12">
    <source>
        <dbReference type="EMBL" id="QDU40782.1"/>
    </source>
</evidence>
<keyword evidence="10 11" id="KW-0961">Cell wall biogenesis/degradation</keyword>
<keyword evidence="5 10" id="KW-0573">Peptidoglycan synthesis</keyword>
<dbReference type="GO" id="GO:0009252">
    <property type="term" value="P:peptidoglycan biosynthetic process"/>
    <property type="evidence" value="ECO:0007669"/>
    <property type="project" value="UniProtKB-UniRule"/>
</dbReference>
<dbReference type="GO" id="GO:0005886">
    <property type="term" value="C:plasma membrane"/>
    <property type="evidence" value="ECO:0007669"/>
    <property type="project" value="UniProtKB-SubCell"/>
</dbReference>
<dbReference type="GO" id="GO:0015648">
    <property type="term" value="F:lipid-linked peptidoglycan transporter activity"/>
    <property type="evidence" value="ECO:0007669"/>
    <property type="project" value="UniProtKB-UniRule"/>
</dbReference>
<evidence type="ECO:0000256" key="11">
    <source>
        <dbReference type="PIRNR" id="PIRNR002869"/>
    </source>
</evidence>
<dbReference type="InterPro" id="IPR051050">
    <property type="entry name" value="Lipid_II_flippase_MurJ/MviN"/>
</dbReference>
<keyword evidence="7 10" id="KW-0472">Membrane</keyword>
<dbReference type="Proteomes" id="UP000320496">
    <property type="component" value="Chromosome"/>
</dbReference>
<feature type="transmembrane region" description="Helical" evidence="10">
    <location>
        <begin position="208"/>
        <end position="229"/>
    </location>
</feature>
<keyword evidence="13" id="KW-1185">Reference proteome</keyword>
<evidence type="ECO:0000256" key="7">
    <source>
        <dbReference type="ARBA" id="ARBA00023136"/>
    </source>
</evidence>
<feature type="transmembrane region" description="Helical" evidence="10">
    <location>
        <begin position="314"/>
        <end position="332"/>
    </location>
</feature>
<keyword evidence="2 10" id="KW-1003">Cell membrane</keyword>
<evidence type="ECO:0000256" key="8">
    <source>
        <dbReference type="ARBA" id="ARBA00060041"/>
    </source>
</evidence>
<dbReference type="PANTHER" id="PTHR47019:SF1">
    <property type="entry name" value="LIPID II FLIPPASE MURJ"/>
    <property type="match status" value="1"/>
</dbReference>
<name>A0A517ZE71_9PLAN</name>
<keyword evidence="6 10" id="KW-1133">Transmembrane helix</keyword>
<reference evidence="12 13" key="1">
    <citation type="submission" date="2019-02" db="EMBL/GenBank/DDBJ databases">
        <title>Deep-cultivation of Planctomycetes and their phenomic and genomic characterization uncovers novel biology.</title>
        <authorList>
            <person name="Wiegand S."/>
            <person name="Jogler M."/>
            <person name="Boedeker C."/>
            <person name="Pinto D."/>
            <person name="Vollmers J."/>
            <person name="Rivas-Marin E."/>
            <person name="Kohn T."/>
            <person name="Peeters S.H."/>
            <person name="Heuer A."/>
            <person name="Rast P."/>
            <person name="Oberbeckmann S."/>
            <person name="Bunk B."/>
            <person name="Jeske O."/>
            <person name="Meyerdierks A."/>
            <person name="Storesund J.E."/>
            <person name="Kallscheuer N."/>
            <person name="Luecker S."/>
            <person name="Lage O.M."/>
            <person name="Pohl T."/>
            <person name="Merkel B.J."/>
            <person name="Hornburger P."/>
            <person name="Mueller R.-W."/>
            <person name="Bruemmer F."/>
            <person name="Labrenz M."/>
            <person name="Spormann A.M."/>
            <person name="Op den Camp H."/>
            <person name="Overmann J."/>
            <person name="Amann R."/>
            <person name="Jetten M.S.M."/>
            <person name="Mascher T."/>
            <person name="Medema M.H."/>
            <person name="Devos D.P."/>
            <person name="Kaster A.-K."/>
            <person name="Ovreas L."/>
            <person name="Rohde M."/>
            <person name="Galperin M.Y."/>
            <person name="Jogler C."/>
        </authorList>
    </citation>
    <scope>NUCLEOTIDE SEQUENCE [LARGE SCALE GENOMIC DNA]</scope>
    <source>
        <strain evidence="12 13">Mal4</strain>
    </source>
</reference>